<dbReference type="SUPFAM" id="SSF51735">
    <property type="entry name" value="NAD(P)-binding Rossmann-fold domains"/>
    <property type="match status" value="1"/>
</dbReference>
<dbReference type="Gene3D" id="3.40.50.720">
    <property type="entry name" value="NAD(P)-binding Rossmann-like Domain"/>
    <property type="match status" value="1"/>
</dbReference>
<dbReference type="InterPro" id="IPR003032">
    <property type="entry name" value="Ryanodine_rcpt"/>
</dbReference>
<keyword evidence="2" id="KW-0812">Transmembrane</keyword>
<evidence type="ECO:0000259" key="4">
    <source>
        <dbReference type="Pfam" id="PF02254"/>
    </source>
</evidence>
<dbReference type="InterPro" id="IPR036291">
    <property type="entry name" value="NAD(P)-bd_dom_sf"/>
</dbReference>
<organism evidence="5 6">
    <name type="scientific">Micromonospora wenchangensis</name>
    <dbReference type="NCBI Taxonomy" id="1185415"/>
    <lineage>
        <taxon>Bacteria</taxon>
        <taxon>Bacillati</taxon>
        <taxon>Actinomycetota</taxon>
        <taxon>Actinomycetes</taxon>
        <taxon>Micromonosporales</taxon>
        <taxon>Micromonosporaceae</taxon>
        <taxon>Micromonospora</taxon>
    </lineage>
</organism>
<dbReference type="GO" id="GO:0006813">
    <property type="term" value="P:potassium ion transport"/>
    <property type="evidence" value="ECO:0007669"/>
    <property type="project" value="InterPro"/>
</dbReference>
<gene>
    <name evidence="5" type="ORF">B5D80_02780</name>
</gene>
<comment type="caution">
    <text evidence="5">The sequence shown here is derived from an EMBL/GenBank/DDBJ whole genome shotgun (WGS) entry which is preliminary data.</text>
</comment>
<sequence length="603" mass="66999">MGPMTDPVVGSPRRAGWWLRGLFGIIGLAALVLGYVGFESLLRIRPDTVHDRFDVLYYDLQLFVFGAEPFQDPGPYPWQLQVARFAAPLFTLLAVAEAGRLLLAAESRRLRARRARGHVLVCGDSRFAHMLADRLFADGERVVVVRSVPFGPLEYRRRRYLGVIGDPTSAEVLRGAGLPRAHTIYACGEDDDRNHAIANTASRLVRGGREPPRVYVLVNDSEMCLSLQARRLGAAGSSRLRLDYFHVDDIAARALYRHHPLAGTADRPTRLLIAGTGGFRRALLTETARHWRAWRAQAPAGVVLPPLRVDLVAPDASTELEVVTSRYPFMGTVCELTAYDGDLDGVAPGRLGSGRYDRIYVCAPEESSGLQFVLDSPGLWQGVESCVFVPVYRQAALAAAFHGDSHHDLLDEVHGKLRLYPVLTRACDARLIGDDLTERLARLIHERYLDARRRAGLRPGDTPAMVDWSRLPESLRRANRAHVQDIAAKLLNLGCVVAPRRGGTGDVSAGEAIDDRIEVLARLEHERWCRERRGEGWAYGESRDDVQQRHPSLRPWDELPSDVQERNREEIRALPEVLSDSGFELIRLVPGVPAPRRGPADVG</sequence>
<dbReference type="Gene3D" id="6.20.350.10">
    <property type="match status" value="2"/>
</dbReference>
<evidence type="ECO:0000256" key="1">
    <source>
        <dbReference type="SAM" id="MobiDB-lite"/>
    </source>
</evidence>
<evidence type="ECO:0000259" key="3">
    <source>
        <dbReference type="Pfam" id="PF02026"/>
    </source>
</evidence>
<evidence type="ECO:0000313" key="5">
    <source>
        <dbReference type="EMBL" id="OWV12402.1"/>
    </source>
</evidence>
<proteinExistence type="predicted"/>
<evidence type="ECO:0000256" key="2">
    <source>
        <dbReference type="SAM" id="Phobius"/>
    </source>
</evidence>
<feature type="domain" description="RCK N-terminal" evidence="4">
    <location>
        <begin position="119"/>
        <end position="227"/>
    </location>
</feature>
<dbReference type="PANTHER" id="PTHR43833">
    <property type="entry name" value="POTASSIUM CHANNEL PROTEIN 2-RELATED-RELATED"/>
    <property type="match status" value="1"/>
</dbReference>
<dbReference type="InterPro" id="IPR003148">
    <property type="entry name" value="RCK_N"/>
</dbReference>
<dbReference type="Proteomes" id="UP000197174">
    <property type="component" value="Unassembled WGS sequence"/>
</dbReference>
<keyword evidence="2" id="KW-0472">Membrane</keyword>
<dbReference type="InterPro" id="IPR050721">
    <property type="entry name" value="Trk_Ktr_HKT_K-transport"/>
</dbReference>
<dbReference type="Pfam" id="PF02254">
    <property type="entry name" value="TrkA_N"/>
    <property type="match status" value="1"/>
</dbReference>
<evidence type="ECO:0000313" key="6">
    <source>
        <dbReference type="Proteomes" id="UP000197174"/>
    </source>
</evidence>
<dbReference type="EMBL" id="MZMV01000003">
    <property type="protein sequence ID" value="OWV12402.1"/>
    <property type="molecule type" value="Genomic_DNA"/>
</dbReference>
<dbReference type="PANTHER" id="PTHR43833:SF9">
    <property type="entry name" value="POTASSIUM CHANNEL PROTEIN YUGO-RELATED"/>
    <property type="match status" value="1"/>
</dbReference>
<protein>
    <submittedName>
        <fullName evidence="5">Uncharacterized protein</fullName>
    </submittedName>
</protein>
<dbReference type="Pfam" id="PF02026">
    <property type="entry name" value="RyR"/>
    <property type="match status" value="1"/>
</dbReference>
<feature type="region of interest" description="Disordered" evidence="1">
    <location>
        <begin position="542"/>
        <end position="561"/>
    </location>
</feature>
<feature type="domain" description="Ryanodine receptor Ryr" evidence="3">
    <location>
        <begin position="507"/>
        <end position="584"/>
    </location>
</feature>
<reference evidence="5 6" key="1">
    <citation type="submission" date="2017-03" db="EMBL/GenBank/DDBJ databases">
        <title>Whole genome sequence of Micromonospora wenchangensis, isolated from mangrove soil.</title>
        <authorList>
            <person name="Yang H."/>
        </authorList>
    </citation>
    <scope>NUCLEOTIDE SEQUENCE [LARGE SCALE GENOMIC DNA]</scope>
    <source>
        <strain evidence="5 6">CCTCC AA 2012002</strain>
    </source>
</reference>
<accession>A0A246RSM6</accession>
<dbReference type="AlphaFoldDB" id="A0A246RSM6"/>
<name>A0A246RSM6_9ACTN</name>
<feature type="transmembrane region" description="Helical" evidence="2">
    <location>
        <begin position="21"/>
        <end position="38"/>
    </location>
</feature>
<keyword evidence="2" id="KW-1133">Transmembrane helix</keyword>
<keyword evidence="6" id="KW-1185">Reference proteome</keyword>